<keyword evidence="4 7" id="KW-0812">Transmembrane</keyword>
<evidence type="ECO:0000256" key="5">
    <source>
        <dbReference type="ARBA" id="ARBA00022989"/>
    </source>
</evidence>
<feature type="transmembrane region" description="Helical" evidence="7">
    <location>
        <begin position="240"/>
        <end position="259"/>
    </location>
</feature>
<feature type="transmembrane region" description="Helical" evidence="7">
    <location>
        <begin position="361"/>
        <end position="376"/>
    </location>
</feature>
<dbReference type="Pfam" id="PF08817">
    <property type="entry name" value="YukD"/>
    <property type="match status" value="1"/>
</dbReference>
<evidence type="ECO:0000256" key="4">
    <source>
        <dbReference type="ARBA" id="ARBA00022692"/>
    </source>
</evidence>
<feature type="transmembrane region" description="Helical" evidence="7">
    <location>
        <begin position="447"/>
        <end position="467"/>
    </location>
</feature>
<feature type="transmembrane region" description="Helical" evidence="7">
    <location>
        <begin position="265"/>
        <end position="284"/>
    </location>
</feature>
<dbReference type="RefSeq" id="WP_253763761.1">
    <property type="nucleotide sequence ID" value="NZ_JAMZDZ010000001.1"/>
</dbReference>
<evidence type="ECO:0000313" key="9">
    <source>
        <dbReference type="EMBL" id="MFC4129506.1"/>
    </source>
</evidence>
<keyword evidence="3" id="KW-1003">Cell membrane</keyword>
<evidence type="ECO:0000256" key="7">
    <source>
        <dbReference type="SAM" id="Phobius"/>
    </source>
</evidence>
<name>A0ABV8LF42_9ACTN</name>
<feature type="transmembrane region" description="Helical" evidence="7">
    <location>
        <begin position="415"/>
        <end position="435"/>
    </location>
</feature>
<dbReference type="PIRSF" id="PIRSF017804">
    <property type="entry name" value="Secretion_EccD1"/>
    <property type="match status" value="1"/>
</dbReference>
<dbReference type="InterPro" id="IPR024962">
    <property type="entry name" value="YukD-like"/>
</dbReference>
<feature type="transmembrane region" description="Helical" evidence="7">
    <location>
        <begin position="388"/>
        <end position="409"/>
    </location>
</feature>
<feature type="transmembrane region" description="Helical" evidence="7">
    <location>
        <begin position="177"/>
        <end position="197"/>
    </location>
</feature>
<organism evidence="9 10">
    <name type="scientific">Hamadaea flava</name>
    <dbReference type="NCBI Taxonomy" id="1742688"/>
    <lineage>
        <taxon>Bacteria</taxon>
        <taxon>Bacillati</taxon>
        <taxon>Actinomycetota</taxon>
        <taxon>Actinomycetes</taxon>
        <taxon>Micromonosporales</taxon>
        <taxon>Micromonosporaceae</taxon>
        <taxon>Hamadaea</taxon>
    </lineage>
</organism>
<dbReference type="Gene3D" id="3.10.20.90">
    <property type="entry name" value="Phosphatidylinositol 3-kinase Catalytic Subunit, Chain A, domain 1"/>
    <property type="match status" value="1"/>
</dbReference>
<keyword evidence="10" id="KW-1185">Reference proteome</keyword>
<proteinExistence type="inferred from homology"/>
<comment type="caution">
    <text evidence="9">The sequence shown here is derived from an EMBL/GenBank/DDBJ whole genome shotgun (WGS) entry which is preliminary data.</text>
</comment>
<evidence type="ECO:0000256" key="6">
    <source>
        <dbReference type="ARBA" id="ARBA00023136"/>
    </source>
</evidence>
<protein>
    <submittedName>
        <fullName evidence="9">Type VII secretion integral membrane protein EccD</fullName>
    </submittedName>
</protein>
<sequence length="478" mass="48742">MTSAALGLARVTINTPHRRVDVALPEQIAIAEILPELLQHAGEGFADEGERHGGWVLRRADGTSLAGDRSLHQQNVRDGQVLHLVPARADWPELEYDDVVEAIAEGARRRGAGWSPVSTRTATVVGAGVLLAGGVLAILQGGPGWQPGGWLGLAAAVLLLFAGVVASRAYGDARVGAVLGGFSLPYAFAGGALILGGDTLPGAMGLVPWLGQAQLLLGAMCVLLFSALGGAGVGGRVRVFTAGVTFGLLTGLASLLSFLDPAGAAAVLLALLVCGIGLVPVLAIRFGKVPVPSVTLPTGQGAKEIYAAGSSPSLEAARRLPDRQRVFSAVSRSEELLSGMLIGYAVLTVGATAVLVTGGGVAGKVLTAVAAVALLLRSRLFVSPRQRVPLLVAGLTGITVLLVGMVLSADSSMRALIAVGSVAIALIVVVAGQAWSTKPPSPYIGRIADLFEMLIVVSVIPAALWVLNVFDQIQAIAG</sequence>
<dbReference type="Proteomes" id="UP001595816">
    <property type="component" value="Unassembled WGS sequence"/>
</dbReference>
<feature type="transmembrane region" description="Helical" evidence="7">
    <location>
        <begin position="209"/>
        <end position="228"/>
    </location>
</feature>
<evidence type="ECO:0000256" key="3">
    <source>
        <dbReference type="ARBA" id="ARBA00022475"/>
    </source>
</evidence>
<reference evidence="10" key="1">
    <citation type="journal article" date="2019" name="Int. J. Syst. Evol. Microbiol.">
        <title>The Global Catalogue of Microorganisms (GCM) 10K type strain sequencing project: providing services to taxonomists for standard genome sequencing and annotation.</title>
        <authorList>
            <consortium name="The Broad Institute Genomics Platform"/>
            <consortium name="The Broad Institute Genome Sequencing Center for Infectious Disease"/>
            <person name="Wu L."/>
            <person name="Ma J."/>
        </authorList>
    </citation>
    <scope>NUCLEOTIDE SEQUENCE [LARGE SCALE GENOMIC DNA]</scope>
    <source>
        <strain evidence="10">CGMCC 4.7289</strain>
    </source>
</reference>
<dbReference type="Pfam" id="PF19053">
    <property type="entry name" value="EccD"/>
    <property type="match status" value="1"/>
</dbReference>
<comment type="similarity">
    <text evidence="2">Belongs to the EccD/Snm4 family.</text>
</comment>
<dbReference type="InterPro" id="IPR044049">
    <property type="entry name" value="EccD_transm"/>
</dbReference>
<keyword evidence="6 7" id="KW-0472">Membrane</keyword>
<feature type="domain" description="EccD-like transmembrane" evidence="8">
    <location>
        <begin position="119"/>
        <end position="475"/>
    </location>
</feature>
<accession>A0ABV8LF42</accession>
<evidence type="ECO:0000259" key="8">
    <source>
        <dbReference type="Pfam" id="PF19053"/>
    </source>
</evidence>
<dbReference type="InterPro" id="IPR006707">
    <property type="entry name" value="T7SS_EccD"/>
</dbReference>
<evidence type="ECO:0000256" key="1">
    <source>
        <dbReference type="ARBA" id="ARBA00004651"/>
    </source>
</evidence>
<evidence type="ECO:0000313" key="10">
    <source>
        <dbReference type="Proteomes" id="UP001595816"/>
    </source>
</evidence>
<dbReference type="NCBIfam" id="TIGR03920">
    <property type="entry name" value="T7SS_EccD"/>
    <property type="match status" value="1"/>
</dbReference>
<feature type="transmembrane region" description="Helical" evidence="7">
    <location>
        <begin position="117"/>
        <end position="138"/>
    </location>
</feature>
<feature type="transmembrane region" description="Helical" evidence="7">
    <location>
        <begin position="150"/>
        <end position="170"/>
    </location>
</feature>
<comment type="subcellular location">
    <subcellularLocation>
        <location evidence="1">Cell membrane</location>
        <topology evidence="1">Multi-pass membrane protein</topology>
    </subcellularLocation>
</comment>
<dbReference type="EMBL" id="JBHSAY010000003">
    <property type="protein sequence ID" value="MFC4129506.1"/>
    <property type="molecule type" value="Genomic_DNA"/>
</dbReference>
<evidence type="ECO:0000256" key="2">
    <source>
        <dbReference type="ARBA" id="ARBA00006162"/>
    </source>
</evidence>
<gene>
    <name evidence="9" type="primary">eccD</name>
    <name evidence="9" type="ORF">ACFOZ4_02690</name>
</gene>
<keyword evidence="5 7" id="KW-1133">Transmembrane helix</keyword>